<evidence type="ECO:0008006" key="5">
    <source>
        <dbReference type="Google" id="ProtNLM"/>
    </source>
</evidence>
<name>A0A8C4X043_EPTBU</name>
<evidence type="ECO:0000256" key="2">
    <source>
        <dbReference type="ARBA" id="ARBA00023203"/>
    </source>
</evidence>
<dbReference type="Pfam" id="PF00880">
    <property type="entry name" value="Nebulin"/>
    <property type="match status" value="1"/>
</dbReference>
<reference evidence="3" key="1">
    <citation type="submission" date="2025-08" db="UniProtKB">
        <authorList>
            <consortium name="Ensembl"/>
        </authorList>
    </citation>
    <scope>IDENTIFICATION</scope>
</reference>
<accession>A0A8C4X043</accession>
<dbReference type="PANTHER" id="PTHR11039:SF65">
    <property type="entry name" value="NEBULIN"/>
    <property type="match status" value="1"/>
</dbReference>
<dbReference type="InterPro" id="IPR013998">
    <property type="entry name" value="Nebulin-like"/>
</dbReference>
<sequence>MHVAKMQSDREYKKAFEESKTKYNLPKDMMDVTHAKNAQNVISDLGYKQRFHHYTMPPDAVSFALARNRNDLLSDILYKSDLEWIRGTGWFPGESMENEKCQRAKEILNERNYRQHPSTLKHSCPLDSMDMVLAKTNKQTMNEVGVFCEKLLSNIMSRFCRKSIPD</sequence>
<protein>
    <recommendedName>
        <fullName evidence="5">Nebulin</fullName>
    </recommendedName>
</protein>
<dbReference type="InterPro" id="IPR055297">
    <property type="entry name" value="NEBU/NEBL"/>
</dbReference>
<dbReference type="GO" id="GO:0051015">
    <property type="term" value="F:actin filament binding"/>
    <property type="evidence" value="ECO:0007669"/>
    <property type="project" value="InterPro"/>
</dbReference>
<dbReference type="GeneTree" id="ENSGT00940000154533"/>
<evidence type="ECO:0000256" key="1">
    <source>
        <dbReference type="ARBA" id="ARBA00022737"/>
    </source>
</evidence>
<dbReference type="AlphaFoldDB" id="A0A8C4X043"/>
<reference evidence="3" key="2">
    <citation type="submission" date="2025-09" db="UniProtKB">
        <authorList>
            <consortium name="Ensembl"/>
        </authorList>
    </citation>
    <scope>IDENTIFICATION</scope>
</reference>
<evidence type="ECO:0000313" key="4">
    <source>
        <dbReference type="Proteomes" id="UP000694388"/>
    </source>
</evidence>
<keyword evidence="4" id="KW-1185">Reference proteome</keyword>
<evidence type="ECO:0000313" key="3">
    <source>
        <dbReference type="Ensembl" id="ENSEBUP00000022938.1"/>
    </source>
</evidence>
<dbReference type="InterPro" id="IPR000900">
    <property type="entry name" value="Nebulin_repeat"/>
</dbReference>
<proteinExistence type="predicted"/>
<dbReference type="GO" id="GO:0071691">
    <property type="term" value="P:cardiac muscle thin filament assembly"/>
    <property type="evidence" value="ECO:0007669"/>
    <property type="project" value="TreeGrafter"/>
</dbReference>
<dbReference type="PROSITE" id="PS51216">
    <property type="entry name" value="NEBULIN"/>
    <property type="match status" value="3"/>
</dbReference>
<keyword evidence="2" id="KW-0009">Actin-binding</keyword>
<dbReference type="SMART" id="SM00227">
    <property type="entry name" value="NEBU"/>
    <property type="match status" value="3"/>
</dbReference>
<dbReference type="PANTHER" id="PTHR11039">
    <property type="entry name" value="NEBULIN"/>
    <property type="match status" value="1"/>
</dbReference>
<keyword evidence="1" id="KW-0677">Repeat</keyword>
<dbReference type="PRINTS" id="PR00510">
    <property type="entry name" value="NEBULIN"/>
</dbReference>
<dbReference type="Proteomes" id="UP000694388">
    <property type="component" value="Unplaced"/>
</dbReference>
<dbReference type="Ensembl" id="ENSEBUT00000023514.1">
    <property type="protein sequence ID" value="ENSEBUP00000022938.1"/>
    <property type="gene ID" value="ENSEBUG00000014140.1"/>
</dbReference>
<dbReference type="GO" id="GO:0030018">
    <property type="term" value="C:Z disc"/>
    <property type="evidence" value="ECO:0007669"/>
    <property type="project" value="InterPro"/>
</dbReference>
<organism evidence="3 4">
    <name type="scientific">Eptatretus burgeri</name>
    <name type="common">Inshore hagfish</name>
    <dbReference type="NCBI Taxonomy" id="7764"/>
    <lineage>
        <taxon>Eukaryota</taxon>
        <taxon>Metazoa</taxon>
        <taxon>Chordata</taxon>
        <taxon>Craniata</taxon>
        <taxon>Vertebrata</taxon>
        <taxon>Cyclostomata</taxon>
        <taxon>Myxini</taxon>
        <taxon>Myxiniformes</taxon>
        <taxon>Myxinidae</taxon>
        <taxon>Eptatretinae</taxon>
        <taxon>Eptatretus</taxon>
    </lineage>
</organism>